<keyword evidence="4" id="KW-1185">Reference proteome</keyword>
<organism evidence="1 3">
    <name type="scientific">Bacillus canaveralius</name>
    <dbReference type="NCBI Taxonomy" id="1403243"/>
    <lineage>
        <taxon>Bacteria</taxon>
        <taxon>Bacillati</taxon>
        <taxon>Bacillota</taxon>
        <taxon>Bacilli</taxon>
        <taxon>Bacillales</taxon>
        <taxon>Bacillaceae</taxon>
        <taxon>Bacillus</taxon>
    </lineage>
</organism>
<dbReference type="AlphaFoldDB" id="A0A2N5GP85"/>
<accession>A0A2N5GP85</accession>
<sequence length="62" mass="7057">MATPIGVHETLELHELLMFKNVCATKSATMSTLAQDDELKRILNEDVNKSRHHIEQLQNILS</sequence>
<reference evidence="1 3" key="1">
    <citation type="submission" date="2017-11" db="EMBL/GenBank/DDBJ databases">
        <title>Comparitive Functional Genomics of Dry Heat Resistant strains isolated from the Viking Spacecraft.</title>
        <authorList>
            <person name="Seuylemezian A."/>
            <person name="Cooper K."/>
            <person name="Vaishampayan P."/>
        </authorList>
    </citation>
    <scope>NUCLEOTIDE SEQUENCE [LARGE SCALE GENOMIC DNA]</scope>
    <source>
        <strain evidence="1 3">M4.6</strain>
    </source>
</reference>
<dbReference type="OrthoDB" id="2356617at2"/>
<dbReference type="EMBL" id="PGVD01000008">
    <property type="protein sequence ID" value="PLS00613.1"/>
    <property type="molecule type" value="Genomic_DNA"/>
</dbReference>
<dbReference type="Proteomes" id="UP000234951">
    <property type="component" value="Unassembled WGS sequence"/>
</dbReference>
<comment type="caution">
    <text evidence="1">The sequence shown here is derived from an EMBL/GenBank/DDBJ whole genome shotgun (WGS) entry which is preliminary data.</text>
</comment>
<gene>
    <name evidence="1" type="ORF">CU635_06415</name>
    <name evidence="2" type="ORF">CVD25_02380</name>
</gene>
<evidence type="ECO:0000313" key="1">
    <source>
        <dbReference type="EMBL" id="PLR84385.1"/>
    </source>
</evidence>
<dbReference type="EMBL" id="PGVA01000013">
    <property type="protein sequence ID" value="PLR84385.1"/>
    <property type="molecule type" value="Genomic_DNA"/>
</dbReference>
<dbReference type="Proteomes" id="UP000235114">
    <property type="component" value="Unassembled WGS sequence"/>
</dbReference>
<dbReference type="InterPro" id="IPR012347">
    <property type="entry name" value="Ferritin-like"/>
</dbReference>
<name>A0A2N5GP85_9BACI</name>
<reference evidence="2 4" key="2">
    <citation type="submission" date="2017-12" db="EMBL/GenBank/DDBJ databases">
        <title>Comparative Functional Genomics of Dry Heat Resistant strains isolated from the Viking Spacecraft.</title>
        <authorList>
            <person name="Seuylemezian A."/>
            <person name="Cooper K."/>
            <person name="Vaishampayan P."/>
        </authorList>
    </citation>
    <scope>NUCLEOTIDE SEQUENCE [LARGE SCALE GENOMIC DNA]</scope>
    <source>
        <strain evidence="2 4">ATCC 29669</strain>
    </source>
</reference>
<dbReference type="Gene3D" id="1.20.1260.10">
    <property type="match status" value="1"/>
</dbReference>
<evidence type="ECO:0000313" key="3">
    <source>
        <dbReference type="Proteomes" id="UP000234951"/>
    </source>
</evidence>
<evidence type="ECO:0000313" key="4">
    <source>
        <dbReference type="Proteomes" id="UP000235114"/>
    </source>
</evidence>
<keyword evidence="1" id="KW-0946">Virion</keyword>
<keyword evidence="1" id="KW-0167">Capsid protein</keyword>
<protein>
    <submittedName>
        <fullName evidence="1">Spore coat protein</fullName>
    </submittedName>
</protein>
<evidence type="ECO:0000313" key="2">
    <source>
        <dbReference type="EMBL" id="PLS00613.1"/>
    </source>
</evidence>
<dbReference type="RefSeq" id="WP_101576351.1">
    <property type="nucleotide sequence ID" value="NZ_PGVA01000013.1"/>
</dbReference>
<proteinExistence type="predicted"/>